<comment type="caution">
    <text evidence="2">The sequence shown here is derived from an EMBL/GenBank/DDBJ whole genome shotgun (WGS) entry which is preliminary data.</text>
</comment>
<proteinExistence type="predicted"/>
<sequence>MKISIILEAVSKCDRIKAGLVEGHRLEKMQTTRSRPESVGETRSRESLDSSKWTRFQTRRGRLFGGQRQPAQGALVGDRGLSRQASTRCGEAKDFAACRYSAISAGDYAGSRTRFLPPQEMKFGLAKSKSAAVPVFP</sequence>
<feature type="compositionally biased region" description="Basic and acidic residues" evidence="1">
    <location>
        <begin position="27"/>
        <end position="49"/>
    </location>
</feature>
<evidence type="ECO:0000256" key="1">
    <source>
        <dbReference type="SAM" id="MobiDB-lite"/>
    </source>
</evidence>
<protein>
    <submittedName>
        <fullName evidence="2">Uncharacterized protein</fullName>
    </submittedName>
</protein>
<evidence type="ECO:0000313" key="2">
    <source>
        <dbReference type="EMBL" id="NKM48370.1"/>
    </source>
</evidence>
<accession>A0A4R0BPE7</accession>
<evidence type="ECO:0000313" key="3">
    <source>
        <dbReference type="Proteomes" id="UP000662259"/>
    </source>
</evidence>
<dbReference type="EMBL" id="WIEZ01000016">
    <property type="protein sequence ID" value="NKM48370.1"/>
    <property type="molecule type" value="Genomic_DNA"/>
</dbReference>
<feature type="region of interest" description="Disordered" evidence="1">
    <location>
        <begin position="27"/>
        <end position="83"/>
    </location>
</feature>
<organism evidence="2 3">
    <name type="scientific">Rhizobium leguminosarum bv. viciae</name>
    <dbReference type="NCBI Taxonomy" id="387"/>
    <lineage>
        <taxon>Bacteria</taxon>
        <taxon>Pseudomonadati</taxon>
        <taxon>Pseudomonadota</taxon>
        <taxon>Alphaproteobacteria</taxon>
        <taxon>Hyphomicrobiales</taxon>
        <taxon>Rhizobiaceae</taxon>
        <taxon>Rhizobium/Agrobacterium group</taxon>
        <taxon>Rhizobium</taxon>
    </lineage>
</organism>
<dbReference type="AlphaFoldDB" id="A0A4R0BPE7"/>
<reference evidence="2" key="1">
    <citation type="submission" date="2019-10" db="EMBL/GenBank/DDBJ databases">
        <title>Rhizobium leguminosarum symbiovar viciae collection.</title>
        <authorList>
            <person name="Boivin S."/>
            <person name="Lepetit M."/>
        </authorList>
    </citation>
    <scope>NUCLEOTIDE SEQUENCE</scope>
    <source>
        <strain evidence="2">L143</strain>
    </source>
</reference>
<dbReference type="Proteomes" id="UP000662259">
    <property type="component" value="Unassembled WGS sequence"/>
</dbReference>
<gene>
    <name evidence="2" type="ORF">GFL91_26075</name>
</gene>
<name>A0A4R0BPE7_RHILV</name>